<evidence type="ECO:0000256" key="3">
    <source>
        <dbReference type="ARBA" id="ARBA00022692"/>
    </source>
</evidence>
<feature type="region of interest" description="Disordered" evidence="8">
    <location>
        <begin position="186"/>
        <end position="220"/>
    </location>
</feature>
<dbReference type="GO" id="GO:0008053">
    <property type="term" value="P:mitochondrial fusion"/>
    <property type="evidence" value="ECO:0007669"/>
    <property type="project" value="InterPro"/>
</dbReference>
<keyword evidence="7" id="KW-0472">Membrane</keyword>
<keyword evidence="6" id="KW-0496">Mitochondrion</keyword>
<comment type="similarity">
    <text evidence="2">Belongs to the mitoguardin family.</text>
</comment>
<evidence type="ECO:0000313" key="10">
    <source>
        <dbReference type="Proteomes" id="UP001274896"/>
    </source>
</evidence>
<protein>
    <submittedName>
        <fullName evidence="9">Uncharacterized protein</fullName>
    </submittedName>
</protein>
<dbReference type="Proteomes" id="UP001274896">
    <property type="component" value="Unassembled WGS sequence"/>
</dbReference>
<feature type="compositionally biased region" description="Acidic residues" evidence="8">
    <location>
        <begin position="205"/>
        <end position="220"/>
    </location>
</feature>
<evidence type="ECO:0000256" key="4">
    <source>
        <dbReference type="ARBA" id="ARBA00022787"/>
    </source>
</evidence>
<evidence type="ECO:0000256" key="8">
    <source>
        <dbReference type="SAM" id="MobiDB-lite"/>
    </source>
</evidence>
<evidence type="ECO:0000256" key="5">
    <source>
        <dbReference type="ARBA" id="ARBA00022989"/>
    </source>
</evidence>
<dbReference type="InterPro" id="IPR019392">
    <property type="entry name" value="Miga"/>
</dbReference>
<keyword evidence="10" id="KW-1185">Reference proteome</keyword>
<organism evidence="9 10">
    <name type="scientific">Hemibagrus guttatus</name>
    <dbReference type="NCBI Taxonomy" id="175788"/>
    <lineage>
        <taxon>Eukaryota</taxon>
        <taxon>Metazoa</taxon>
        <taxon>Chordata</taxon>
        <taxon>Craniata</taxon>
        <taxon>Vertebrata</taxon>
        <taxon>Euteleostomi</taxon>
        <taxon>Actinopterygii</taxon>
        <taxon>Neopterygii</taxon>
        <taxon>Teleostei</taxon>
        <taxon>Ostariophysi</taxon>
        <taxon>Siluriformes</taxon>
        <taxon>Bagridae</taxon>
        <taxon>Hemibagrus</taxon>
    </lineage>
</organism>
<accession>A0AAE0Q7X8</accession>
<dbReference type="PANTHER" id="PTHR21508">
    <property type="entry name" value="MITOGUARDIN"/>
    <property type="match status" value="1"/>
</dbReference>
<dbReference type="PANTHER" id="PTHR21508:SF5">
    <property type="entry name" value="MITOGUARDIN"/>
    <property type="match status" value="1"/>
</dbReference>
<evidence type="ECO:0000256" key="1">
    <source>
        <dbReference type="ARBA" id="ARBA00004294"/>
    </source>
</evidence>
<gene>
    <name evidence="9" type="ORF">QTP70_021542</name>
</gene>
<dbReference type="AlphaFoldDB" id="A0AAE0Q7X8"/>
<reference evidence="9" key="1">
    <citation type="submission" date="2023-06" db="EMBL/GenBank/DDBJ databases">
        <title>Male Hemibagrus guttatus genome.</title>
        <authorList>
            <person name="Bian C."/>
        </authorList>
    </citation>
    <scope>NUCLEOTIDE SEQUENCE</scope>
    <source>
        <strain evidence="9">Male_cb2023</strain>
        <tissue evidence="9">Muscle</tissue>
    </source>
</reference>
<comment type="subcellular location">
    <subcellularLocation>
        <location evidence="1">Mitochondrion outer membrane</location>
    </subcellularLocation>
</comment>
<dbReference type="EMBL" id="JAUCMX010000021">
    <property type="protein sequence ID" value="KAK3514628.1"/>
    <property type="molecule type" value="Genomic_DNA"/>
</dbReference>
<sequence length="433" mass="48204">ASSFRGVACAAGLLALTSAGYWAYRRLKRRSGLPAADPQPAQGAVADVEDVQVTEPICQLPPTELDPQTSAVVLFSRHSRAGELHIARPNVWFLTSHIYGSQFQTVEVQRYFIQSKETLCVPLQGASNSTTCEDSFTAVQRVSGSAKKPVSCRGVETVIHVPHEGDEQTCNQVRCSHLPVGVDDQVDRSHLEEEESSLTPRADLDIESDFEESNDDLSPEESEVPFISSHLWLEGVTDVALKLPAIREAFSRMLACIHVQNLLYVSGKKMLMRLAAANKKDVVGVQLVYDPVIHFLREPSNWESIEAELLQAQLHHFSFLDVFFELVLFSCFIHSSPPPASDGGFLQRLFLAISQWDVDIREPEAARLFLRLSNMLTVLLEDLFYQPLELYGDPAALDSAVLSVLKQRVQGMMKIIQRDHAAQWGPEGYDEVC</sequence>
<evidence type="ECO:0000256" key="2">
    <source>
        <dbReference type="ARBA" id="ARBA00008969"/>
    </source>
</evidence>
<dbReference type="GO" id="GO:0005741">
    <property type="term" value="C:mitochondrial outer membrane"/>
    <property type="evidence" value="ECO:0007669"/>
    <property type="project" value="UniProtKB-SubCell"/>
</dbReference>
<keyword evidence="3" id="KW-0812">Transmembrane</keyword>
<feature type="non-terminal residue" evidence="9">
    <location>
        <position position="1"/>
    </location>
</feature>
<evidence type="ECO:0000256" key="7">
    <source>
        <dbReference type="ARBA" id="ARBA00023136"/>
    </source>
</evidence>
<name>A0AAE0Q7X8_9TELE</name>
<comment type="caution">
    <text evidence="9">The sequence shown here is derived from an EMBL/GenBank/DDBJ whole genome shotgun (WGS) entry which is preliminary data.</text>
</comment>
<dbReference type="Pfam" id="PF10265">
    <property type="entry name" value="Miga"/>
    <property type="match status" value="1"/>
</dbReference>
<keyword evidence="4" id="KW-1000">Mitochondrion outer membrane</keyword>
<evidence type="ECO:0000313" key="9">
    <source>
        <dbReference type="EMBL" id="KAK3514628.1"/>
    </source>
</evidence>
<proteinExistence type="inferred from homology"/>
<evidence type="ECO:0000256" key="6">
    <source>
        <dbReference type="ARBA" id="ARBA00023128"/>
    </source>
</evidence>
<keyword evidence="5" id="KW-1133">Transmembrane helix</keyword>